<dbReference type="Proteomes" id="UP001189757">
    <property type="component" value="Unassembled WGS sequence"/>
</dbReference>
<name>A0ABN9JL78_9RALS</name>
<dbReference type="PANTHER" id="PTHR43793">
    <property type="entry name" value="FAD SYNTHASE"/>
    <property type="match status" value="1"/>
</dbReference>
<dbReference type="NCBIfam" id="TIGR00125">
    <property type="entry name" value="cyt_tran_rel"/>
    <property type="match status" value="1"/>
</dbReference>
<evidence type="ECO:0000259" key="3">
    <source>
        <dbReference type="Pfam" id="PF01467"/>
    </source>
</evidence>
<proteinExistence type="predicted"/>
<accession>A0ABN9JL78</accession>
<gene>
    <name evidence="4" type="primary">tagD</name>
    <name evidence="4" type="ORF">LMG18101_01546</name>
</gene>
<dbReference type="Gene3D" id="3.40.50.620">
    <property type="entry name" value="HUPs"/>
    <property type="match status" value="1"/>
</dbReference>
<dbReference type="InterPro" id="IPR014729">
    <property type="entry name" value="Rossmann-like_a/b/a_fold"/>
</dbReference>
<evidence type="ECO:0000256" key="2">
    <source>
        <dbReference type="ARBA" id="ARBA00022695"/>
    </source>
</evidence>
<organism evidence="4 5">
    <name type="scientific">Ralstonia flaminis</name>
    <dbReference type="NCBI Taxonomy" id="3058597"/>
    <lineage>
        <taxon>Bacteria</taxon>
        <taxon>Pseudomonadati</taxon>
        <taxon>Pseudomonadota</taxon>
        <taxon>Betaproteobacteria</taxon>
        <taxon>Burkholderiales</taxon>
        <taxon>Burkholderiaceae</taxon>
        <taxon>Ralstonia</taxon>
    </lineage>
</organism>
<dbReference type="EMBL" id="CATZLL010000004">
    <property type="protein sequence ID" value="CAJ0812376.1"/>
    <property type="molecule type" value="Genomic_DNA"/>
</dbReference>
<dbReference type="RefSeq" id="WP_316680715.1">
    <property type="nucleotide sequence ID" value="NZ_CATZLL010000004.1"/>
</dbReference>
<dbReference type="InterPro" id="IPR004821">
    <property type="entry name" value="Cyt_trans-like"/>
</dbReference>
<dbReference type="PANTHER" id="PTHR43793:SF1">
    <property type="entry name" value="FAD SYNTHASE"/>
    <property type="match status" value="1"/>
</dbReference>
<evidence type="ECO:0000313" key="4">
    <source>
        <dbReference type="EMBL" id="CAJ0812376.1"/>
    </source>
</evidence>
<dbReference type="SUPFAM" id="SSF52374">
    <property type="entry name" value="Nucleotidylyl transferase"/>
    <property type="match status" value="1"/>
</dbReference>
<keyword evidence="2 4" id="KW-0548">Nucleotidyltransferase</keyword>
<feature type="domain" description="Cytidyltransferase-like" evidence="3">
    <location>
        <begin position="19"/>
        <end position="139"/>
    </location>
</feature>
<dbReference type="EC" id="2.7.7.39" evidence="4"/>
<keyword evidence="1 4" id="KW-0808">Transferase</keyword>
<sequence>MHLKQEQQERGHRPAKRVITFGTFDVLHVGHLRLLERASQLGDALIVGVSSDALNYAKKSRYPVYNQNDRLSLIRSMRYVTDVFVEESLELKRDYIVQHAADVLVMGDDWAGKFDFCNDLCEVVYLGRTPSISTTEIIEVIRRA</sequence>
<dbReference type="GO" id="GO:0047348">
    <property type="term" value="F:glycerol-3-phosphate cytidylyltransferase activity"/>
    <property type="evidence" value="ECO:0007669"/>
    <property type="project" value="UniProtKB-EC"/>
</dbReference>
<reference evidence="4 5" key="1">
    <citation type="submission" date="2023-07" db="EMBL/GenBank/DDBJ databases">
        <authorList>
            <person name="Peeters C."/>
        </authorList>
    </citation>
    <scope>NUCLEOTIDE SEQUENCE [LARGE SCALE GENOMIC DNA]</scope>
    <source>
        <strain evidence="4 5">LMG 18101</strain>
    </source>
</reference>
<dbReference type="InterPro" id="IPR050385">
    <property type="entry name" value="Archaeal_FAD_synthase"/>
</dbReference>
<comment type="caution">
    <text evidence="4">The sequence shown here is derived from an EMBL/GenBank/DDBJ whole genome shotgun (WGS) entry which is preliminary data.</text>
</comment>
<keyword evidence="5" id="KW-1185">Reference proteome</keyword>
<evidence type="ECO:0000313" key="5">
    <source>
        <dbReference type="Proteomes" id="UP001189757"/>
    </source>
</evidence>
<dbReference type="Pfam" id="PF01467">
    <property type="entry name" value="CTP_transf_like"/>
    <property type="match status" value="1"/>
</dbReference>
<evidence type="ECO:0000256" key="1">
    <source>
        <dbReference type="ARBA" id="ARBA00022679"/>
    </source>
</evidence>
<protein>
    <submittedName>
        <fullName evidence="4">Glycerol-3-phosphate cytidylyltransferase</fullName>
        <ecNumber evidence="4">2.7.7.39</ecNumber>
    </submittedName>
</protein>